<dbReference type="PANTHER" id="PTHR13778:SF47">
    <property type="entry name" value="LIPOPOLYSACCHARIDE 1,3-GALACTOSYLTRANSFERASE"/>
    <property type="match status" value="1"/>
</dbReference>
<dbReference type="InterPro" id="IPR029044">
    <property type="entry name" value="Nucleotide-diphossugar_trans"/>
</dbReference>
<dbReference type="Gene3D" id="3.90.550.10">
    <property type="entry name" value="Spore Coat Polysaccharide Biosynthesis Protein SpsA, Chain A"/>
    <property type="match status" value="1"/>
</dbReference>
<dbReference type="InterPro" id="IPR002495">
    <property type="entry name" value="Glyco_trans_8"/>
</dbReference>
<name>A0A9D1HM92_9FIRM</name>
<sequence>MNLLFAINHKYIPLLLSCLHSIQIRGGGGRYQVYVLHSDLTDEMKESVQQAAGTPFQFQFIHVPENLFAGFPETARYPKQIYYRLAAPLLLPGDLDRVLYLDVDTVVINPLTQLYHTDFAGNWFAACTHTGDFLQKFNKFRLKIEKDVPYINTGVMLMNLPQLRQHLDLDQIRKYGLENQRLLVLPDQDILTALYGDRVKILDTLLYNINDRILAFYNANPANPTLNLKWVRENSVVIHYFGKNKPWEPHYIGILDTFYHEYGLPLKSDTKK</sequence>
<organism evidence="4 5">
    <name type="scientific">Candidatus Avidehalobacter gallistercoris</name>
    <dbReference type="NCBI Taxonomy" id="2840694"/>
    <lineage>
        <taxon>Bacteria</taxon>
        <taxon>Bacillati</taxon>
        <taxon>Bacillota</taxon>
        <taxon>Clostridia</taxon>
        <taxon>Eubacteriales</taxon>
        <taxon>Peptococcaceae</taxon>
        <taxon>Peptococcaceae incertae sedis</taxon>
        <taxon>Candidatus Avidehalobacter</taxon>
    </lineage>
</organism>
<evidence type="ECO:0000313" key="5">
    <source>
        <dbReference type="Proteomes" id="UP000824124"/>
    </source>
</evidence>
<dbReference type="AlphaFoldDB" id="A0A9D1HM92"/>
<proteinExistence type="predicted"/>
<evidence type="ECO:0000256" key="1">
    <source>
        <dbReference type="ARBA" id="ARBA00022676"/>
    </source>
</evidence>
<dbReference type="GO" id="GO:0016757">
    <property type="term" value="F:glycosyltransferase activity"/>
    <property type="evidence" value="ECO:0007669"/>
    <property type="project" value="UniProtKB-KW"/>
</dbReference>
<dbReference type="Proteomes" id="UP000824124">
    <property type="component" value="Unassembled WGS sequence"/>
</dbReference>
<keyword evidence="2" id="KW-0808">Transferase</keyword>
<accession>A0A9D1HM92</accession>
<dbReference type="InterPro" id="IPR050748">
    <property type="entry name" value="Glycosyltrans_8_dom-fam"/>
</dbReference>
<reference evidence="4" key="1">
    <citation type="submission" date="2020-10" db="EMBL/GenBank/DDBJ databases">
        <authorList>
            <person name="Gilroy R."/>
        </authorList>
    </citation>
    <scope>NUCLEOTIDE SEQUENCE</scope>
    <source>
        <strain evidence="4">2830</strain>
    </source>
</reference>
<dbReference type="PANTHER" id="PTHR13778">
    <property type="entry name" value="GLYCOSYLTRANSFERASE 8 DOMAIN-CONTAINING PROTEIN"/>
    <property type="match status" value="1"/>
</dbReference>
<keyword evidence="1" id="KW-0328">Glycosyltransferase</keyword>
<dbReference type="CDD" id="cd04194">
    <property type="entry name" value="GT8_A4GalT_like"/>
    <property type="match status" value="1"/>
</dbReference>
<dbReference type="Pfam" id="PF01501">
    <property type="entry name" value="Glyco_transf_8"/>
    <property type="match status" value="1"/>
</dbReference>
<gene>
    <name evidence="4" type="ORF">IAB00_04555</name>
</gene>
<protein>
    <submittedName>
        <fullName evidence="4">Glycosyltransferase family 8 protein</fullName>
    </submittedName>
</protein>
<dbReference type="SUPFAM" id="SSF53448">
    <property type="entry name" value="Nucleotide-diphospho-sugar transferases"/>
    <property type="match status" value="1"/>
</dbReference>
<dbReference type="GO" id="GO:0046872">
    <property type="term" value="F:metal ion binding"/>
    <property type="evidence" value="ECO:0007669"/>
    <property type="project" value="UniProtKB-KW"/>
</dbReference>
<evidence type="ECO:0000256" key="3">
    <source>
        <dbReference type="ARBA" id="ARBA00022723"/>
    </source>
</evidence>
<evidence type="ECO:0000256" key="2">
    <source>
        <dbReference type="ARBA" id="ARBA00022679"/>
    </source>
</evidence>
<keyword evidence="3" id="KW-0479">Metal-binding</keyword>
<comment type="caution">
    <text evidence="4">The sequence shown here is derived from an EMBL/GenBank/DDBJ whole genome shotgun (WGS) entry which is preliminary data.</text>
</comment>
<evidence type="ECO:0000313" key="4">
    <source>
        <dbReference type="EMBL" id="HIU10503.1"/>
    </source>
</evidence>
<dbReference type="EMBL" id="DVMH01000022">
    <property type="protein sequence ID" value="HIU10503.1"/>
    <property type="molecule type" value="Genomic_DNA"/>
</dbReference>
<reference evidence="4" key="2">
    <citation type="journal article" date="2021" name="PeerJ">
        <title>Extensive microbial diversity within the chicken gut microbiome revealed by metagenomics and culture.</title>
        <authorList>
            <person name="Gilroy R."/>
            <person name="Ravi A."/>
            <person name="Getino M."/>
            <person name="Pursley I."/>
            <person name="Horton D.L."/>
            <person name="Alikhan N.F."/>
            <person name="Baker D."/>
            <person name="Gharbi K."/>
            <person name="Hall N."/>
            <person name="Watson M."/>
            <person name="Adriaenssens E.M."/>
            <person name="Foster-Nyarko E."/>
            <person name="Jarju S."/>
            <person name="Secka A."/>
            <person name="Antonio M."/>
            <person name="Oren A."/>
            <person name="Chaudhuri R.R."/>
            <person name="La Ragione R."/>
            <person name="Hildebrand F."/>
            <person name="Pallen M.J."/>
        </authorList>
    </citation>
    <scope>NUCLEOTIDE SEQUENCE</scope>
    <source>
        <strain evidence="4">2830</strain>
    </source>
</reference>